<organism evidence="1 2">
    <name type="scientific">Sporosarcina psychrophila</name>
    <name type="common">Bacillus psychrophilus</name>
    <dbReference type="NCBI Taxonomy" id="1476"/>
    <lineage>
        <taxon>Bacteria</taxon>
        <taxon>Bacillati</taxon>
        <taxon>Bacillota</taxon>
        <taxon>Bacilli</taxon>
        <taxon>Bacillales</taxon>
        <taxon>Caryophanaceae</taxon>
        <taxon>Sporosarcina</taxon>
    </lineage>
</organism>
<comment type="caution">
    <text evidence="1">The sequence shown here is derived from an EMBL/GenBank/DDBJ whole genome shotgun (WGS) entry which is preliminary data.</text>
</comment>
<evidence type="ECO:0000313" key="2">
    <source>
        <dbReference type="Proteomes" id="UP001549104"/>
    </source>
</evidence>
<reference evidence="1 2" key="1">
    <citation type="submission" date="2024-06" db="EMBL/GenBank/DDBJ databases">
        <title>Sorghum-associated microbial communities from plants grown in Nebraska, USA.</title>
        <authorList>
            <person name="Schachtman D."/>
        </authorList>
    </citation>
    <scope>NUCLEOTIDE SEQUENCE [LARGE SCALE GENOMIC DNA]</scope>
    <source>
        <strain evidence="1 2">1288</strain>
    </source>
</reference>
<keyword evidence="2" id="KW-1185">Reference proteome</keyword>
<name>A0ABV2KAN5_SPOPS</name>
<dbReference type="RefSeq" id="WP_354313829.1">
    <property type="nucleotide sequence ID" value="NZ_JBEPME010000005.1"/>
</dbReference>
<accession>A0ABV2KAN5</accession>
<evidence type="ECO:0000313" key="1">
    <source>
        <dbReference type="EMBL" id="MET3658151.1"/>
    </source>
</evidence>
<protein>
    <recommendedName>
        <fullName evidence="3">Apea-like HEPN domain-containing protein</fullName>
    </recommendedName>
</protein>
<gene>
    <name evidence="1" type="ORF">ABIC55_003268</name>
</gene>
<dbReference type="Proteomes" id="UP001549104">
    <property type="component" value="Unassembled WGS sequence"/>
</dbReference>
<proteinExistence type="predicted"/>
<dbReference type="EMBL" id="JBEPME010000005">
    <property type="protein sequence ID" value="MET3658151.1"/>
    <property type="molecule type" value="Genomic_DNA"/>
</dbReference>
<sequence>MSLEEEIKKLIVTHEGIDISIDEKSVTVKWKENVYQEEINDEEELGELKNLLDILCSIIDIEEVAEIEIEDSSNIILQSVLWEGEFSVSLDLFSSEAILTVLEICKYIKAKDKDITIELFNYYFFNLNSNNWSRELNFGFDEEGYENDQLLSIFKTIKNFFEYGYKERSCCYAKDYIEYPITMAHSFDAFFGMYDEVYTAPEKLVDTAINFEISTISEYFWNQCLKNQKSDNEETYSDTNISTLKIYNINTFLNLDIDSLEFVDKSYEVALNILFKLSHEHEIELNISEIPDFDDESYLDVYDEIGNFDEIKEHTIKKIYDNDLINYYYRAINMEESEFKFLAFYQILECIYDEVHLHATVQDVKHIINSDWFSKHSDRDIKEVIQVVETFNKKRTDKEKLTLVLENYFKGSAHDKAFYLANKSIIKTLIDMNLLKKAEELKDIQRFVGIIYDFRCECTHSNRSYPIRSMHESNGNLKGYIYLIKKLAEKIIINYEKSLSI</sequence>
<evidence type="ECO:0008006" key="3">
    <source>
        <dbReference type="Google" id="ProtNLM"/>
    </source>
</evidence>